<dbReference type="GeneID" id="81473819"/>
<evidence type="ECO:0000256" key="3">
    <source>
        <dbReference type="ARBA" id="ARBA00022827"/>
    </source>
</evidence>
<dbReference type="InterPro" id="IPR003953">
    <property type="entry name" value="FAD-dep_OxRdtase_2_FAD-bd"/>
</dbReference>
<dbReference type="Pfam" id="PF00732">
    <property type="entry name" value="GMC_oxred_N"/>
    <property type="match status" value="1"/>
</dbReference>
<dbReference type="Proteomes" id="UP000661006">
    <property type="component" value="Unassembled WGS sequence"/>
</dbReference>
<dbReference type="PANTHER" id="PTHR46056:SF12">
    <property type="entry name" value="LONG-CHAIN-ALCOHOL OXIDASE"/>
    <property type="match status" value="1"/>
</dbReference>
<dbReference type="PROSITE" id="PS51379">
    <property type="entry name" value="4FE4S_FER_2"/>
    <property type="match status" value="1"/>
</dbReference>
<dbReference type="InterPro" id="IPR000172">
    <property type="entry name" value="GMC_OxRdtase_N"/>
</dbReference>
<dbReference type="PANTHER" id="PTHR46056">
    <property type="entry name" value="LONG-CHAIN-ALCOHOL OXIDASE"/>
    <property type="match status" value="1"/>
</dbReference>
<gene>
    <name evidence="6" type="ORF">HKD32_03865</name>
</gene>
<dbReference type="InterPro" id="IPR017896">
    <property type="entry name" value="4Fe4S_Fe-S-bd"/>
</dbReference>
<proteinExistence type="inferred from homology"/>
<evidence type="ECO:0000259" key="5">
    <source>
        <dbReference type="PROSITE" id="PS51379"/>
    </source>
</evidence>
<name>A0A9Q2FIY5_GLUJA</name>
<dbReference type="PRINTS" id="PR00411">
    <property type="entry name" value="PNDRDTASEI"/>
</dbReference>
<keyword evidence="4" id="KW-0560">Oxidoreductase</keyword>
<dbReference type="Pfam" id="PF05199">
    <property type="entry name" value="GMC_oxred_C"/>
    <property type="match status" value="1"/>
</dbReference>
<dbReference type="InterPro" id="IPR007867">
    <property type="entry name" value="GMC_OxRtase_C"/>
</dbReference>
<accession>A0A9Q2FIY5</accession>
<dbReference type="AlphaFoldDB" id="A0A9Q2FIY5"/>
<dbReference type="SUPFAM" id="SSF51905">
    <property type="entry name" value="FAD/NAD(P)-binding domain"/>
    <property type="match status" value="1"/>
</dbReference>
<sequence>MKTYAETDILDVIIVGSGAGGAPLAARLAQAGKSVLVLEAGPKFTPAHYTSDEIEAREIYWLNERLSGGRNPQPFGGNNSGTGVGGSMLHYGAFLPRPDARDFQLHTETGRSVDWPFRYEELLPYIEEVESFIGVSGPAQYPWDPSRQYAYSPPPANPAALKMRDACDALGLRHADGPTALITRPFNQPYFGERQGCVSCGACHQGCRNGAKSGTDNTWLPLAVAYGAEIRPGCFVHTIETDQAGRVTGVVYKQNGQDIRQRCEKLVLSAGAVETARLLLHNGLANSSGQVGENYMTHISTQIWGEIDQEVRPNRGYPSLTITEDMMRPKDADFAGGYLIQSLGMMPITWASNIARGSTRRGADLVRTLAGYNRSIGMGIHGDCMPSPENRVVLSDEKDHFGIPKPLITHSYGPNELAMHAHASRLLTRMWNAIGAKDLRILDRAAHMMGTARMGKDSGSAVVTPYGQSFDIDNLWISDHSTFPSATAANPALTIMALALRTADAMLTH</sequence>
<reference evidence="6" key="1">
    <citation type="submission" date="2020-04" db="EMBL/GenBank/DDBJ databases">
        <authorList>
            <person name="Sombolestani A."/>
        </authorList>
    </citation>
    <scope>NUCLEOTIDE SEQUENCE</scope>
    <source>
        <strain evidence="6">R71697</strain>
    </source>
</reference>
<comment type="caution">
    <text evidence="6">The sequence shown here is derived from an EMBL/GenBank/DDBJ whole genome shotgun (WGS) entry which is preliminary data.</text>
</comment>
<evidence type="ECO:0000256" key="4">
    <source>
        <dbReference type="ARBA" id="ARBA00023002"/>
    </source>
</evidence>
<organism evidence="6 7">
    <name type="scientific">Gluconobacter japonicus</name>
    <dbReference type="NCBI Taxonomy" id="376620"/>
    <lineage>
        <taxon>Bacteria</taxon>
        <taxon>Pseudomonadati</taxon>
        <taxon>Pseudomonadota</taxon>
        <taxon>Alphaproteobacteria</taxon>
        <taxon>Acetobacterales</taxon>
        <taxon>Acetobacteraceae</taxon>
        <taxon>Gluconobacter</taxon>
    </lineage>
</organism>
<dbReference type="Pfam" id="PF00890">
    <property type="entry name" value="FAD_binding_2"/>
    <property type="match status" value="1"/>
</dbReference>
<reference evidence="6" key="2">
    <citation type="submission" date="2020-11" db="EMBL/GenBank/DDBJ databases">
        <title>Description of novel Gluconobacter species.</title>
        <authorList>
            <person name="Cleenwerck I."/>
            <person name="Cnockaert M."/>
            <person name="Borremans W."/>
            <person name="Wieme A.D."/>
            <person name="De Vuyst L."/>
            <person name="Vandamme P."/>
        </authorList>
    </citation>
    <scope>NUCLEOTIDE SEQUENCE</scope>
    <source>
        <strain evidence="6">R71697</strain>
    </source>
</reference>
<dbReference type="Gene3D" id="3.50.50.60">
    <property type="entry name" value="FAD/NAD(P)-binding domain"/>
    <property type="match status" value="2"/>
</dbReference>
<dbReference type="EMBL" id="JABCQN010000002">
    <property type="protein sequence ID" value="MBF0869997.1"/>
    <property type="molecule type" value="Genomic_DNA"/>
</dbReference>
<comment type="similarity">
    <text evidence="1">Belongs to the GMC oxidoreductase family.</text>
</comment>
<keyword evidence="3" id="KW-0274">FAD</keyword>
<dbReference type="GO" id="GO:0016614">
    <property type="term" value="F:oxidoreductase activity, acting on CH-OH group of donors"/>
    <property type="evidence" value="ECO:0007669"/>
    <property type="project" value="InterPro"/>
</dbReference>
<dbReference type="SUPFAM" id="SSF54373">
    <property type="entry name" value="FAD-linked reductases, C-terminal domain"/>
    <property type="match status" value="1"/>
</dbReference>
<dbReference type="RefSeq" id="WP_061931156.1">
    <property type="nucleotide sequence ID" value="NZ_JABCQN010000002.1"/>
</dbReference>
<evidence type="ECO:0000313" key="6">
    <source>
        <dbReference type="EMBL" id="MBF0869997.1"/>
    </source>
</evidence>
<evidence type="ECO:0000256" key="2">
    <source>
        <dbReference type="ARBA" id="ARBA00022630"/>
    </source>
</evidence>
<feature type="domain" description="4Fe-4S ferredoxin-type" evidence="5">
    <location>
        <begin position="187"/>
        <end position="217"/>
    </location>
</feature>
<keyword evidence="2" id="KW-0285">Flavoprotein</keyword>
<dbReference type="InterPro" id="IPR036188">
    <property type="entry name" value="FAD/NAD-bd_sf"/>
</dbReference>
<evidence type="ECO:0000313" key="7">
    <source>
        <dbReference type="Proteomes" id="UP000661006"/>
    </source>
</evidence>
<dbReference type="GO" id="GO:0050660">
    <property type="term" value="F:flavin adenine dinucleotide binding"/>
    <property type="evidence" value="ECO:0007669"/>
    <property type="project" value="InterPro"/>
</dbReference>
<protein>
    <submittedName>
        <fullName evidence="6">GMC family oxidoreductase</fullName>
    </submittedName>
</protein>
<evidence type="ECO:0000256" key="1">
    <source>
        <dbReference type="ARBA" id="ARBA00010790"/>
    </source>
</evidence>